<dbReference type="RefSeq" id="WP_034580132.1">
    <property type="nucleotide sequence ID" value="NZ_CAMCCI010000016.1"/>
</dbReference>
<comment type="domain">
    <text evidence="5">The PRC barrel domain binds ribosomal protein uS19.</text>
</comment>
<keyword evidence="4 5" id="KW-0143">Chaperone</keyword>
<keyword evidence="2 5" id="KW-0690">Ribosome biogenesis</keyword>
<keyword evidence="1 5" id="KW-0963">Cytoplasm</keyword>
<organism evidence="7 8">
    <name type="scientific">Helicobacter bilis</name>
    <dbReference type="NCBI Taxonomy" id="37372"/>
    <lineage>
        <taxon>Bacteria</taxon>
        <taxon>Pseudomonadati</taxon>
        <taxon>Campylobacterota</taxon>
        <taxon>Epsilonproteobacteria</taxon>
        <taxon>Campylobacterales</taxon>
        <taxon>Helicobacteraceae</taxon>
        <taxon>Helicobacter</taxon>
    </lineage>
</organism>
<dbReference type="GO" id="GO:0005737">
    <property type="term" value="C:cytoplasm"/>
    <property type="evidence" value="ECO:0007669"/>
    <property type="project" value="UniProtKB-SubCell"/>
</dbReference>
<dbReference type="InterPro" id="IPR011033">
    <property type="entry name" value="PRC_barrel-like_sf"/>
</dbReference>
<sequence length="221" mass="25302">MPLNHAKYIESLPHFTPSNMVLVGKFGRSVGLKGGVRATILTDFPEILASGNVFYVEYIDKLSSILSDPNKLDSNNTSKTQNKASLIATKHNPTQESTRAYLPLILKTFHSTKKVMEFKEIIRKEEAELLCNMLFYSTLDDTRELCVLEKDEFFYFDIIGMCVVEDGINLGIVKDIQEIANTHYLVLDKHFLIPYIDRYVLSVDLENRQIITKDARFLRMA</sequence>
<dbReference type="InterPro" id="IPR056792">
    <property type="entry name" value="PRC_RimM"/>
</dbReference>
<dbReference type="PANTHER" id="PTHR33692:SF1">
    <property type="entry name" value="RIBOSOME MATURATION FACTOR RIMM"/>
    <property type="match status" value="1"/>
</dbReference>
<protein>
    <recommendedName>
        <fullName evidence="5">Ribosome maturation factor RimM</fullName>
    </recommendedName>
</protein>
<comment type="subunit">
    <text evidence="5">Binds ribosomal protein uS19.</text>
</comment>
<name>A0A4U8UBF7_9HELI</name>
<evidence type="ECO:0000256" key="1">
    <source>
        <dbReference type="ARBA" id="ARBA00022490"/>
    </source>
</evidence>
<evidence type="ECO:0000256" key="2">
    <source>
        <dbReference type="ARBA" id="ARBA00022517"/>
    </source>
</evidence>
<dbReference type="GO" id="GO:0006364">
    <property type="term" value="P:rRNA processing"/>
    <property type="evidence" value="ECO:0007669"/>
    <property type="project" value="UniProtKB-UniRule"/>
</dbReference>
<dbReference type="AlphaFoldDB" id="A0A4U8UBF7"/>
<dbReference type="GO" id="GO:0042274">
    <property type="term" value="P:ribosomal small subunit biogenesis"/>
    <property type="evidence" value="ECO:0007669"/>
    <property type="project" value="UniProtKB-UniRule"/>
</dbReference>
<proteinExistence type="inferred from homology"/>
<dbReference type="GO" id="GO:0005840">
    <property type="term" value="C:ribosome"/>
    <property type="evidence" value="ECO:0007669"/>
    <property type="project" value="InterPro"/>
</dbReference>
<dbReference type="EMBL" id="JRPJ02000004">
    <property type="protein sequence ID" value="TLE11681.1"/>
    <property type="molecule type" value="Genomic_DNA"/>
</dbReference>
<evidence type="ECO:0000256" key="4">
    <source>
        <dbReference type="ARBA" id="ARBA00023186"/>
    </source>
</evidence>
<dbReference type="SUPFAM" id="SSF50346">
    <property type="entry name" value="PRC-barrel domain"/>
    <property type="match status" value="1"/>
</dbReference>
<keyword evidence="3 5" id="KW-0698">rRNA processing</keyword>
<dbReference type="Gene3D" id="2.30.30.240">
    <property type="entry name" value="PRC-barrel domain"/>
    <property type="match status" value="1"/>
</dbReference>
<evidence type="ECO:0000259" key="6">
    <source>
        <dbReference type="Pfam" id="PF24986"/>
    </source>
</evidence>
<dbReference type="Gene3D" id="2.40.30.60">
    <property type="entry name" value="RimM"/>
    <property type="match status" value="1"/>
</dbReference>
<dbReference type="NCBIfam" id="TIGR02273">
    <property type="entry name" value="16S_RimM"/>
    <property type="match status" value="1"/>
</dbReference>
<reference evidence="7 8" key="1">
    <citation type="journal article" date="2014" name="Genome Announc.">
        <title>Draft genome sequences of eight enterohepatic helicobacter species isolated from both laboratory and wild rodents.</title>
        <authorList>
            <person name="Sheh A."/>
            <person name="Shen Z."/>
            <person name="Fox J.G."/>
        </authorList>
    </citation>
    <scope>NUCLEOTIDE SEQUENCE [LARGE SCALE GENOMIC DNA]</scope>
    <source>
        <strain evidence="7 8">ATCC 49320</strain>
    </source>
</reference>
<dbReference type="Proteomes" id="UP000029857">
    <property type="component" value="Unassembled WGS sequence"/>
</dbReference>
<evidence type="ECO:0000313" key="7">
    <source>
        <dbReference type="EMBL" id="TLE11681.1"/>
    </source>
</evidence>
<feature type="domain" description="Ribosome maturation factor RimM PRC barrel" evidence="6">
    <location>
        <begin position="156"/>
        <end position="213"/>
    </location>
</feature>
<dbReference type="InterPro" id="IPR036976">
    <property type="entry name" value="RimM_N_sf"/>
</dbReference>
<comment type="function">
    <text evidence="5">An accessory protein needed during the final step in the assembly of 30S ribosomal subunit, possibly for assembly of the head region. Essential for efficient processing of 16S rRNA. May be needed both before and after RbfA during the maturation of 16S rRNA. It has affinity for free ribosomal 30S subunits but not for 70S ribosomes.</text>
</comment>
<dbReference type="GO" id="GO:0043022">
    <property type="term" value="F:ribosome binding"/>
    <property type="evidence" value="ECO:0007669"/>
    <property type="project" value="InterPro"/>
</dbReference>
<evidence type="ECO:0000256" key="3">
    <source>
        <dbReference type="ARBA" id="ARBA00022552"/>
    </source>
</evidence>
<dbReference type="Pfam" id="PF24986">
    <property type="entry name" value="PRC_RimM"/>
    <property type="match status" value="1"/>
</dbReference>
<dbReference type="PANTHER" id="PTHR33692">
    <property type="entry name" value="RIBOSOME MATURATION FACTOR RIMM"/>
    <property type="match status" value="1"/>
</dbReference>
<dbReference type="HAMAP" id="MF_00014">
    <property type="entry name" value="Ribosome_mat_RimM"/>
    <property type="match status" value="1"/>
</dbReference>
<gene>
    <name evidence="5 7" type="primary">rimM</name>
    <name evidence="7" type="ORF">LS79_002170</name>
</gene>
<comment type="similarity">
    <text evidence="5">Belongs to the RimM family.</text>
</comment>
<accession>A0A4U8UBF7</accession>
<comment type="subcellular location">
    <subcellularLocation>
        <location evidence="5">Cytoplasm</location>
    </subcellularLocation>
</comment>
<comment type="caution">
    <text evidence="7">The sequence shown here is derived from an EMBL/GenBank/DDBJ whole genome shotgun (WGS) entry which is preliminary data.</text>
</comment>
<dbReference type="InterPro" id="IPR011961">
    <property type="entry name" value="RimM"/>
</dbReference>
<evidence type="ECO:0000256" key="5">
    <source>
        <dbReference type="HAMAP-Rule" id="MF_00014"/>
    </source>
</evidence>
<evidence type="ECO:0000313" key="8">
    <source>
        <dbReference type="Proteomes" id="UP000029857"/>
    </source>
</evidence>